<reference evidence="2 3" key="2">
    <citation type="submission" date="2018-03" db="EMBL/GenBank/DDBJ databases">
        <authorList>
            <person name="Keele B.F."/>
        </authorList>
    </citation>
    <scope>NUCLEOTIDE SEQUENCE [LARGE SCALE GENOMIC DNA]</scope>
    <source>
        <strain evidence="2 3">D13</strain>
    </source>
</reference>
<feature type="transmembrane region" description="Helical" evidence="1">
    <location>
        <begin position="72"/>
        <end position="92"/>
    </location>
</feature>
<feature type="transmembrane region" description="Helical" evidence="1">
    <location>
        <begin position="117"/>
        <end position="143"/>
    </location>
</feature>
<dbReference type="NCBIfam" id="NF041043">
    <property type="entry name" value="BPSS1780_fam"/>
    <property type="match status" value="1"/>
</dbReference>
<evidence type="ECO:0000313" key="2">
    <source>
        <dbReference type="EMBL" id="AVP97887.1"/>
    </source>
</evidence>
<keyword evidence="3" id="KW-1185">Reference proteome</keyword>
<proteinExistence type="predicted"/>
<protein>
    <recommendedName>
        <fullName evidence="4">DUF2189 domain-containing protein</fullName>
    </recommendedName>
</protein>
<dbReference type="AlphaFoldDB" id="A0A2P1PSR4"/>
<feature type="transmembrane region" description="Helical" evidence="1">
    <location>
        <begin position="46"/>
        <end position="66"/>
    </location>
</feature>
<evidence type="ECO:0008006" key="4">
    <source>
        <dbReference type="Google" id="ProtNLM"/>
    </source>
</evidence>
<dbReference type="EMBL" id="CP027860">
    <property type="protein sequence ID" value="AVP97887.1"/>
    <property type="molecule type" value="Genomic_DNA"/>
</dbReference>
<keyword evidence="1" id="KW-0472">Membrane</keyword>
<evidence type="ECO:0000313" key="3">
    <source>
        <dbReference type="Proteomes" id="UP000241074"/>
    </source>
</evidence>
<dbReference type="Proteomes" id="UP000241074">
    <property type="component" value="Chromosome"/>
</dbReference>
<feature type="transmembrane region" description="Helical" evidence="1">
    <location>
        <begin position="163"/>
        <end position="190"/>
    </location>
</feature>
<dbReference type="KEGG" id="xba:C7S18_12065"/>
<feature type="transmembrane region" description="Helical" evidence="1">
    <location>
        <begin position="211"/>
        <end position="242"/>
    </location>
</feature>
<reference evidence="2 3" key="1">
    <citation type="submission" date="2018-03" db="EMBL/GenBank/DDBJ databases">
        <title>Ahniella affigens gen. nov., sp. nov., a gammaproteobacterium isolated from sandy soil near a stream.</title>
        <authorList>
            <person name="Ko Y."/>
            <person name="Kim J.-H."/>
        </authorList>
    </citation>
    <scope>NUCLEOTIDE SEQUENCE [LARGE SCALE GENOMIC DNA]</scope>
    <source>
        <strain evidence="2 3">D13</strain>
    </source>
</reference>
<organism evidence="2 3">
    <name type="scientific">Ahniella affigens</name>
    <dbReference type="NCBI Taxonomy" id="2021234"/>
    <lineage>
        <taxon>Bacteria</taxon>
        <taxon>Pseudomonadati</taxon>
        <taxon>Pseudomonadota</taxon>
        <taxon>Gammaproteobacteria</taxon>
        <taxon>Lysobacterales</taxon>
        <taxon>Rhodanobacteraceae</taxon>
        <taxon>Ahniella</taxon>
    </lineage>
</organism>
<name>A0A2P1PSR4_9GAMM</name>
<keyword evidence="1" id="KW-0812">Transmembrane</keyword>
<dbReference type="InterPro" id="IPR047798">
    <property type="entry name" value="BPSS1780-like"/>
</dbReference>
<keyword evidence="1" id="KW-1133">Transmembrane helix</keyword>
<dbReference type="RefSeq" id="WP_106891807.1">
    <property type="nucleotide sequence ID" value="NZ_CP027860.1"/>
</dbReference>
<accession>A0A2P1PSR4</accession>
<sequence length="257" mass="27521">MNQNPYAAPQSRVVTASMPGAGLLEQPLALPSSAAFDWLRKGWRMFLLAPGIWVLMALLAGLGYAFFVMIPFGGLVVQALMPIVLAGFYVGADRLNFGESLDLAQISAGFSRHPGPLALVGVISGLVQFAIMLPLAFGLIAIGEGYGDGNGLFANGDALFVTMLVAIVAMTLVLFLVSLLTWFAPLLIAIDHQDLIQALRLGFRGCRRNVAPILLLATVTISVLLGLLLTLGLGYLVVLPWYCCVSYVAYRQIFFGD</sequence>
<gene>
    <name evidence="2" type="ORF">C7S18_12065</name>
</gene>
<dbReference type="OrthoDB" id="5298483at2"/>
<evidence type="ECO:0000256" key="1">
    <source>
        <dbReference type="SAM" id="Phobius"/>
    </source>
</evidence>